<dbReference type="Gene3D" id="2.40.50.140">
    <property type="entry name" value="Nucleic acid-binding proteins"/>
    <property type="match status" value="1"/>
</dbReference>
<dbReference type="Proteomes" id="UP000175744">
    <property type="component" value="Unassembled WGS sequence"/>
</dbReference>
<dbReference type="InterPro" id="IPR002810">
    <property type="entry name" value="NfeD-like_C"/>
</dbReference>
<keyword evidence="2 5" id="KW-0812">Transmembrane</keyword>
<dbReference type="EMBL" id="LZFO01000026">
    <property type="protein sequence ID" value="OFI05461.1"/>
    <property type="molecule type" value="Genomic_DNA"/>
</dbReference>
<reference evidence="7 8" key="1">
    <citation type="submission" date="2016-06" db="EMBL/GenBank/DDBJ databases">
        <title>Genome sequence of Clostridium acetireducens DSM 10703.</title>
        <authorList>
            <person name="Poehlein A."/>
            <person name="Fluechter S."/>
            <person name="Duerre P."/>
            <person name="Daniel R."/>
        </authorList>
    </citation>
    <scope>NUCLEOTIDE SEQUENCE [LARGE SCALE GENOMIC DNA]</scope>
    <source>
        <strain evidence="7 8">DSM 10703</strain>
    </source>
</reference>
<proteinExistence type="predicted"/>
<dbReference type="InterPro" id="IPR052165">
    <property type="entry name" value="Membrane_assoc_protease"/>
</dbReference>
<dbReference type="AlphaFoldDB" id="A0A1E8EXG7"/>
<accession>A0A1E8EXG7</accession>
<organism evidence="7 8">
    <name type="scientific">Clostridium acetireducens DSM 10703</name>
    <dbReference type="NCBI Taxonomy" id="1121290"/>
    <lineage>
        <taxon>Bacteria</taxon>
        <taxon>Bacillati</taxon>
        <taxon>Bacillota</taxon>
        <taxon>Clostridia</taxon>
        <taxon>Eubacteriales</taxon>
        <taxon>Clostridiaceae</taxon>
        <taxon>Clostridium</taxon>
    </lineage>
</organism>
<evidence type="ECO:0000256" key="5">
    <source>
        <dbReference type="SAM" id="Phobius"/>
    </source>
</evidence>
<keyword evidence="8" id="KW-1185">Reference proteome</keyword>
<dbReference type="PANTHER" id="PTHR33507:SF3">
    <property type="entry name" value="INNER MEMBRANE PROTEIN YBBJ"/>
    <property type="match status" value="1"/>
</dbReference>
<evidence type="ECO:0000256" key="2">
    <source>
        <dbReference type="ARBA" id="ARBA00022692"/>
    </source>
</evidence>
<feature type="transmembrane region" description="Helical" evidence="5">
    <location>
        <begin position="12"/>
        <end position="31"/>
    </location>
</feature>
<evidence type="ECO:0000256" key="4">
    <source>
        <dbReference type="ARBA" id="ARBA00023136"/>
    </source>
</evidence>
<evidence type="ECO:0000256" key="1">
    <source>
        <dbReference type="ARBA" id="ARBA00004141"/>
    </source>
</evidence>
<evidence type="ECO:0000259" key="6">
    <source>
        <dbReference type="Pfam" id="PF01957"/>
    </source>
</evidence>
<dbReference type="SUPFAM" id="SSF141322">
    <property type="entry name" value="NfeD domain-like"/>
    <property type="match status" value="1"/>
</dbReference>
<protein>
    <recommendedName>
        <fullName evidence="6">NfeD-like C-terminal domain-containing protein</fullName>
    </recommendedName>
</protein>
<keyword evidence="4 5" id="KW-0472">Membrane</keyword>
<dbReference type="OrthoDB" id="1726749at2"/>
<dbReference type="GO" id="GO:0005886">
    <property type="term" value="C:plasma membrane"/>
    <property type="evidence" value="ECO:0007669"/>
    <property type="project" value="TreeGrafter"/>
</dbReference>
<name>A0A1E8EXG7_9CLOT</name>
<keyword evidence="3 5" id="KW-1133">Transmembrane helix</keyword>
<dbReference type="STRING" id="1121290.CLAOCE_16900"/>
<sequence length="133" mass="14708">MIALILDIVTSAFLFIWFTVGSIVALIALILKYSFVVQLGLFIAVSALFSIIGYPIVKKTIKKTVKKTPTMEESYIGEIIHVGKTIKDTETLKIGGIYWTVKNTGEILEKGDKAQIIGVEGNKIVIKKYEEGK</sequence>
<evidence type="ECO:0000313" key="7">
    <source>
        <dbReference type="EMBL" id="OFI05461.1"/>
    </source>
</evidence>
<gene>
    <name evidence="7" type="ORF">CLOACE_16900</name>
</gene>
<feature type="transmembrane region" description="Helical" evidence="5">
    <location>
        <begin position="37"/>
        <end position="57"/>
    </location>
</feature>
<dbReference type="InterPro" id="IPR012340">
    <property type="entry name" value="NA-bd_OB-fold"/>
</dbReference>
<dbReference type="RefSeq" id="WP_070110659.1">
    <property type="nucleotide sequence ID" value="NZ_LZFO01000026.1"/>
</dbReference>
<comment type="subcellular location">
    <subcellularLocation>
        <location evidence="1">Membrane</location>
        <topology evidence="1">Multi-pass membrane protein</topology>
    </subcellularLocation>
</comment>
<feature type="domain" description="NfeD-like C-terminal" evidence="6">
    <location>
        <begin position="73"/>
        <end position="128"/>
    </location>
</feature>
<dbReference type="PANTHER" id="PTHR33507">
    <property type="entry name" value="INNER MEMBRANE PROTEIN YBBJ"/>
    <property type="match status" value="1"/>
</dbReference>
<dbReference type="Pfam" id="PF01957">
    <property type="entry name" value="NfeD"/>
    <property type="match status" value="1"/>
</dbReference>
<evidence type="ECO:0000256" key="3">
    <source>
        <dbReference type="ARBA" id="ARBA00022989"/>
    </source>
</evidence>
<evidence type="ECO:0000313" key="8">
    <source>
        <dbReference type="Proteomes" id="UP000175744"/>
    </source>
</evidence>
<comment type="caution">
    <text evidence="7">The sequence shown here is derived from an EMBL/GenBank/DDBJ whole genome shotgun (WGS) entry which is preliminary data.</text>
</comment>